<protein>
    <recommendedName>
        <fullName evidence="10">S-adenosylmethionine decarboxylase proenzyme</fullName>
        <shortName evidence="10">AdoMetDC</shortName>
        <shortName evidence="10">SAMDC</shortName>
        <ecNumber evidence="10">4.1.1.50</ecNumber>
    </recommendedName>
    <component>
        <recommendedName>
            <fullName evidence="10">S-adenosylmethionine decarboxylase beta chain</fullName>
        </recommendedName>
    </component>
    <component>
        <recommendedName>
            <fullName evidence="10">S-adenosylmethionine decarboxylase alpha chain</fullName>
        </recommendedName>
    </component>
</protein>
<dbReference type="GO" id="GO:0008295">
    <property type="term" value="P:spermidine biosynthetic process"/>
    <property type="evidence" value="ECO:0007669"/>
    <property type="project" value="UniProtKB-UniRule"/>
</dbReference>
<dbReference type="InterPro" id="IPR042284">
    <property type="entry name" value="AdoMetDC_N"/>
</dbReference>
<gene>
    <name evidence="10" type="primary">speH</name>
    <name evidence="11" type="ORF">THIAE_00650</name>
</gene>
<feature type="active site" description="Proton acceptor; for processing activity" evidence="10">
    <location>
        <position position="113"/>
    </location>
</feature>
<feature type="chain" id="PRO_5023364622" description="S-adenosylmethionine decarboxylase beta chain" evidence="10">
    <location>
        <begin position="1"/>
        <end position="107"/>
    </location>
</feature>
<dbReference type="KEGG" id="tao:THIAE_00650"/>
<evidence type="ECO:0000256" key="2">
    <source>
        <dbReference type="ARBA" id="ARBA00022793"/>
    </source>
</evidence>
<name>W0DU99_9GAMM</name>
<dbReference type="NCBIfam" id="TIGR03330">
    <property type="entry name" value="SAM_DCase_Bsu"/>
    <property type="match status" value="1"/>
</dbReference>
<sequence>MPENILKTGNEHFEIIEKTTVIESSWPTHDQAVEDLTQDHFIVRDGKEYAGTHLIIDLWGAKRLDELELMEDTLREAVKQAGATLLHIHLHHFTPNGGISGVAVLAESHISVHSWPERDFAAFDVFMCGDAQPEKAIAVLEAAFTPSRVVVDTLLRGDVDTASAEDAA</sequence>
<dbReference type="GO" id="GO:0005829">
    <property type="term" value="C:cytosol"/>
    <property type="evidence" value="ECO:0007669"/>
    <property type="project" value="TreeGrafter"/>
</dbReference>
<keyword evidence="4 10" id="KW-0745">Spermidine biosynthesis</keyword>
<proteinExistence type="inferred from homology"/>
<feature type="chain" id="PRO_5023364623" description="S-adenosylmethionine decarboxylase alpha chain" evidence="10">
    <location>
        <begin position="108"/>
        <end position="168"/>
    </location>
</feature>
<dbReference type="InterPro" id="IPR016067">
    <property type="entry name" value="S-AdoMet_deCO2ase_core"/>
</dbReference>
<reference evidence="11 12" key="1">
    <citation type="submission" date="2013-12" db="EMBL/GenBank/DDBJ databases">
        <authorList>
            <consortium name="DOE Joint Genome Institute"/>
            <person name="Kappler U."/>
            <person name="Huntemann M."/>
            <person name="Han J."/>
            <person name="Chen A."/>
            <person name="Kyrpides N."/>
            <person name="Mavromatis K."/>
            <person name="Markowitz V."/>
            <person name="Palaniappan K."/>
            <person name="Ivanova N."/>
            <person name="Schaumberg A."/>
            <person name="Pati A."/>
            <person name="Liolios K."/>
            <person name="Nordberg H.P."/>
            <person name="Cantor M.N."/>
            <person name="Hua S.X."/>
            <person name="Woyke T."/>
        </authorList>
    </citation>
    <scope>NUCLEOTIDE SEQUENCE [LARGE SCALE GENOMIC DNA]</scope>
    <source>
        <strain evidence="12">AL2</strain>
    </source>
</reference>
<dbReference type="UniPathway" id="UPA00331">
    <property type="reaction ID" value="UER00451"/>
</dbReference>
<evidence type="ECO:0000256" key="10">
    <source>
        <dbReference type="HAMAP-Rule" id="MF_00464"/>
    </source>
</evidence>
<feature type="site" description="Cleavage (non-hydrolytic); by autolysis" evidence="10">
    <location>
        <begin position="107"/>
        <end position="108"/>
    </location>
</feature>
<dbReference type="EC" id="4.1.1.50" evidence="10"/>
<dbReference type="InParanoid" id="W0DU99"/>
<dbReference type="Proteomes" id="UP000005380">
    <property type="component" value="Chromosome"/>
</dbReference>
<accession>W0DU99</accession>
<keyword evidence="7 10" id="KW-0456">Lyase</keyword>
<evidence type="ECO:0000256" key="5">
    <source>
        <dbReference type="ARBA" id="ARBA00023115"/>
    </source>
</evidence>
<keyword evidence="12" id="KW-1185">Reference proteome</keyword>
<dbReference type="InterPro" id="IPR017716">
    <property type="entry name" value="S-AdoMet_deCOase_pro-enz"/>
</dbReference>
<keyword evidence="1 10" id="KW-0949">S-adenosyl-L-methionine</keyword>
<dbReference type="PANTHER" id="PTHR33866:SF2">
    <property type="entry name" value="S-ADENOSYLMETHIONINE DECARBOXYLASE PROENZYME"/>
    <property type="match status" value="1"/>
</dbReference>
<keyword evidence="3 10" id="KW-0068">Autocatalytic cleavage</keyword>
<dbReference type="PANTHER" id="PTHR33866">
    <property type="entry name" value="S-ADENOSYLMETHIONINE DECARBOXYLASE PROENZYME"/>
    <property type="match status" value="1"/>
</dbReference>
<dbReference type="HAMAP" id="MF_00464">
    <property type="entry name" value="AdoMetDC_1"/>
    <property type="match status" value="1"/>
</dbReference>
<feature type="active site" description="Proton donor; for catalytic activity" evidence="10">
    <location>
        <position position="128"/>
    </location>
</feature>
<evidence type="ECO:0000256" key="8">
    <source>
        <dbReference type="ARBA" id="ARBA00023270"/>
    </source>
</evidence>
<evidence type="ECO:0000256" key="1">
    <source>
        <dbReference type="ARBA" id="ARBA00022691"/>
    </source>
</evidence>
<keyword evidence="6 10" id="KW-0865">Zymogen</keyword>
<dbReference type="eggNOG" id="COG1586">
    <property type="taxonomic scope" value="Bacteria"/>
</dbReference>
<keyword evidence="2 10" id="KW-0210">Decarboxylase</keyword>
<dbReference type="HOGENOM" id="CLU_125470_0_0_6"/>
<dbReference type="Pfam" id="PF02675">
    <property type="entry name" value="AdoMet_dc"/>
    <property type="match status" value="1"/>
</dbReference>
<feature type="modified residue" description="Pyruvic acid (Ser); by autocatalysis" evidence="10">
    <location>
        <position position="108"/>
    </location>
</feature>
<keyword evidence="5 10" id="KW-0620">Polyamine biosynthesis</keyword>
<comment type="similarity">
    <text evidence="10">Belongs to the prokaryotic AdoMetDC family. Type 1 subfamily.</text>
</comment>
<dbReference type="OrthoDB" id="278697at2"/>
<evidence type="ECO:0000256" key="7">
    <source>
        <dbReference type="ARBA" id="ARBA00023239"/>
    </source>
</evidence>
<dbReference type="STRING" id="717772.THIAE_00650"/>
<comment type="function">
    <text evidence="10">Catalyzes the decarboxylation of S-adenosylmethionine to S-adenosylmethioninamine (dcAdoMet), the propylamine donor required for the synthesis of the polyamines spermine and spermidine from the diamine putrescine.</text>
</comment>
<dbReference type="SUPFAM" id="SSF56276">
    <property type="entry name" value="S-adenosylmethionine decarboxylase"/>
    <property type="match status" value="1"/>
</dbReference>
<evidence type="ECO:0000256" key="9">
    <source>
        <dbReference type="ARBA" id="ARBA00023317"/>
    </source>
</evidence>
<comment type="pathway">
    <text evidence="10">Amine and polyamine biosynthesis; S-adenosylmethioninamine biosynthesis; S-adenosylmethioninamine from S-adenosyl-L-methionine: step 1/1.</text>
</comment>
<comment type="subunit">
    <text evidence="10">Heterotetramer of two alpha and two beta chains arranged as a dimer of alpha/beta heterodimers.</text>
</comment>
<evidence type="ECO:0000256" key="6">
    <source>
        <dbReference type="ARBA" id="ARBA00023145"/>
    </source>
</evidence>
<evidence type="ECO:0000313" key="12">
    <source>
        <dbReference type="Proteomes" id="UP000005380"/>
    </source>
</evidence>
<comment type="catalytic activity">
    <reaction evidence="10">
        <text>S-adenosyl-L-methionine + H(+) = S-adenosyl 3-(methylsulfanyl)propylamine + CO2</text>
        <dbReference type="Rhea" id="RHEA:15981"/>
        <dbReference type="ChEBI" id="CHEBI:15378"/>
        <dbReference type="ChEBI" id="CHEBI:16526"/>
        <dbReference type="ChEBI" id="CHEBI:57443"/>
        <dbReference type="ChEBI" id="CHEBI:59789"/>
        <dbReference type="EC" id="4.1.1.50"/>
    </reaction>
</comment>
<evidence type="ECO:0000256" key="4">
    <source>
        <dbReference type="ARBA" id="ARBA00023066"/>
    </source>
</evidence>
<dbReference type="EMBL" id="CP007030">
    <property type="protein sequence ID" value="AHF00456.1"/>
    <property type="molecule type" value="Genomic_DNA"/>
</dbReference>
<dbReference type="AlphaFoldDB" id="W0DU99"/>
<keyword evidence="9 10" id="KW-0670">Pyruvate</keyword>
<dbReference type="Gene3D" id="3.30.160.750">
    <property type="match status" value="1"/>
</dbReference>
<dbReference type="RefSeq" id="WP_006459628.1">
    <property type="nucleotide sequence ID" value="NZ_CP007030.1"/>
</dbReference>
<comment type="cofactor">
    <cofactor evidence="10">
        <name>pyruvate</name>
        <dbReference type="ChEBI" id="CHEBI:15361"/>
    </cofactor>
    <text evidence="10">Binds 1 pyruvoyl group covalently per subunit.</text>
</comment>
<dbReference type="InterPro" id="IPR003826">
    <property type="entry name" value="AdoMetDC_fam_prok"/>
</dbReference>
<evidence type="ECO:0000313" key="11">
    <source>
        <dbReference type="EMBL" id="AHF00456.1"/>
    </source>
</evidence>
<feature type="active site" description="Schiff-base intermediate with substrate; via pyruvic acid" evidence="10">
    <location>
        <position position="108"/>
    </location>
</feature>
<dbReference type="Gene3D" id="3.30.360.110">
    <property type="entry name" value="S-adenosylmethionine decarboxylase domain"/>
    <property type="match status" value="1"/>
</dbReference>
<evidence type="ECO:0000256" key="3">
    <source>
        <dbReference type="ARBA" id="ARBA00022813"/>
    </source>
</evidence>
<organism evidence="11 12">
    <name type="scientific">Thiomicrospira aerophila AL3</name>
    <dbReference type="NCBI Taxonomy" id="717772"/>
    <lineage>
        <taxon>Bacteria</taxon>
        <taxon>Pseudomonadati</taxon>
        <taxon>Pseudomonadota</taxon>
        <taxon>Gammaproteobacteria</taxon>
        <taxon>Thiotrichales</taxon>
        <taxon>Piscirickettsiaceae</taxon>
        <taxon>Thiomicrospira</taxon>
    </lineage>
</organism>
<dbReference type="GO" id="GO:0004014">
    <property type="term" value="F:adenosylmethionine decarboxylase activity"/>
    <property type="evidence" value="ECO:0007669"/>
    <property type="project" value="UniProtKB-UniRule"/>
</dbReference>
<keyword evidence="8 10" id="KW-0704">Schiff base</keyword>
<comment type="PTM">
    <text evidence="10">Is synthesized initially as an inactive proenzyme. Formation of the active enzyme involves a self-maturation process in which the active site pyruvoyl group is generated from an internal serine residue via an autocatalytic post-translational modification. Two non-identical subunits are generated from the proenzyme in this reaction, and the pyruvate is formed at the N-terminus of the alpha chain, which is derived from the carboxyl end of the proenzyme. The post-translation cleavage follows an unusual pathway, termed non-hydrolytic serinolysis, in which the side chain hydroxyl group of the serine supplies its oxygen atom to form the C-terminus of the beta chain, while the remainder of the serine residue undergoes an oxidative deamination to produce ammonia and the pyruvoyl group blocking the N-terminus of the alpha chain.</text>
</comment>
<dbReference type="InterPro" id="IPR042286">
    <property type="entry name" value="AdoMetDC_C"/>
</dbReference>